<keyword evidence="6" id="KW-1133">Transmembrane helix</keyword>
<dbReference type="InterPro" id="IPR036001">
    <property type="entry name" value="PS_II_antenna-like_sf"/>
</dbReference>
<sequence>MSLKSIDGITTEINAVNYVPPRSWLATSHLVLGFFLFLSHLWHVGRALIAAWEFEKGIDCDFEPPEPLHKSSPIKVISFPPPNGCHGIHSQVSFQPVALHYIGIGYRGSISTRGGTEEVHCGSHVRKNLI</sequence>
<keyword evidence="8" id="KW-0472">Membrane</keyword>
<gene>
    <name evidence="10" type="ORF">Godav_029006</name>
</gene>
<dbReference type="EMBL" id="JABFAC010244719">
    <property type="protein sequence ID" value="MBA0636164.1"/>
    <property type="molecule type" value="Genomic_DNA"/>
</dbReference>
<accession>A0A7J8TDE5</accession>
<evidence type="ECO:0000256" key="8">
    <source>
        <dbReference type="ARBA" id="ARBA00023136"/>
    </source>
</evidence>
<evidence type="ECO:0000256" key="5">
    <source>
        <dbReference type="ARBA" id="ARBA00022692"/>
    </source>
</evidence>
<protein>
    <submittedName>
        <fullName evidence="10">Uncharacterized protein</fullName>
    </submittedName>
</protein>
<keyword evidence="2" id="KW-0148">Chlorophyll</keyword>
<evidence type="ECO:0000256" key="7">
    <source>
        <dbReference type="ARBA" id="ARBA00022991"/>
    </source>
</evidence>
<evidence type="ECO:0000256" key="9">
    <source>
        <dbReference type="ARBA" id="ARBA00023276"/>
    </source>
</evidence>
<dbReference type="GO" id="GO:0016168">
    <property type="term" value="F:chlorophyll binding"/>
    <property type="evidence" value="ECO:0007669"/>
    <property type="project" value="UniProtKB-KW"/>
</dbReference>
<comment type="subcellular location">
    <subcellularLocation>
        <location evidence="1">Membrane</location>
        <topology evidence="1">Multi-pass membrane protein</topology>
    </subcellularLocation>
</comment>
<dbReference type="GO" id="GO:0009523">
    <property type="term" value="C:photosystem II"/>
    <property type="evidence" value="ECO:0007669"/>
    <property type="project" value="UniProtKB-KW"/>
</dbReference>
<name>A0A7J8TDE5_GOSDV</name>
<organism evidence="10 11">
    <name type="scientific">Gossypium davidsonii</name>
    <name type="common">Davidson's cotton</name>
    <name type="synonym">Gossypium klotzschianum subsp. davidsonii</name>
    <dbReference type="NCBI Taxonomy" id="34287"/>
    <lineage>
        <taxon>Eukaryota</taxon>
        <taxon>Viridiplantae</taxon>
        <taxon>Streptophyta</taxon>
        <taxon>Embryophyta</taxon>
        <taxon>Tracheophyta</taxon>
        <taxon>Spermatophyta</taxon>
        <taxon>Magnoliopsida</taxon>
        <taxon>eudicotyledons</taxon>
        <taxon>Gunneridae</taxon>
        <taxon>Pentapetalae</taxon>
        <taxon>rosids</taxon>
        <taxon>malvids</taxon>
        <taxon>Malvales</taxon>
        <taxon>Malvaceae</taxon>
        <taxon>Malvoideae</taxon>
        <taxon>Gossypium</taxon>
    </lineage>
</organism>
<keyword evidence="5" id="KW-0812">Transmembrane</keyword>
<evidence type="ECO:0000313" key="11">
    <source>
        <dbReference type="Proteomes" id="UP000593561"/>
    </source>
</evidence>
<dbReference type="Pfam" id="PF00421">
    <property type="entry name" value="PSII"/>
    <property type="match status" value="1"/>
</dbReference>
<dbReference type="SUPFAM" id="SSF161077">
    <property type="entry name" value="Photosystem II antenna protein-like"/>
    <property type="match status" value="1"/>
</dbReference>
<evidence type="ECO:0000256" key="6">
    <source>
        <dbReference type="ARBA" id="ARBA00022989"/>
    </source>
</evidence>
<keyword evidence="3" id="KW-0602">Photosynthesis</keyword>
<evidence type="ECO:0000256" key="4">
    <source>
        <dbReference type="ARBA" id="ARBA00022640"/>
    </source>
</evidence>
<evidence type="ECO:0000256" key="3">
    <source>
        <dbReference type="ARBA" id="ARBA00022531"/>
    </source>
</evidence>
<keyword evidence="9" id="KW-0604">Photosystem II</keyword>
<evidence type="ECO:0000256" key="1">
    <source>
        <dbReference type="ARBA" id="ARBA00004141"/>
    </source>
</evidence>
<dbReference type="GO" id="GO:0009767">
    <property type="term" value="P:photosynthetic electron transport chain"/>
    <property type="evidence" value="ECO:0007669"/>
    <property type="project" value="InterPro"/>
</dbReference>
<comment type="caution">
    <text evidence="10">The sequence shown here is derived from an EMBL/GenBank/DDBJ whole genome shotgun (WGS) entry which is preliminary data.</text>
</comment>
<reference evidence="10 11" key="1">
    <citation type="journal article" date="2019" name="Genome Biol. Evol.">
        <title>Insights into the evolution of the New World diploid cottons (Gossypium, subgenus Houzingenia) based on genome sequencing.</title>
        <authorList>
            <person name="Grover C.E."/>
            <person name="Arick M.A. 2nd"/>
            <person name="Thrash A."/>
            <person name="Conover J.L."/>
            <person name="Sanders W.S."/>
            <person name="Peterson D.G."/>
            <person name="Frelichowski J.E."/>
            <person name="Scheffler J.A."/>
            <person name="Scheffler B.E."/>
            <person name="Wendel J.F."/>
        </authorList>
    </citation>
    <scope>NUCLEOTIDE SEQUENCE [LARGE SCALE GENOMIC DNA]</scope>
    <source>
        <strain evidence="10">27</strain>
        <tissue evidence="10">Leaf</tissue>
    </source>
</reference>
<keyword evidence="4" id="KW-0934">Plastid</keyword>
<proteinExistence type="predicted"/>
<keyword evidence="7" id="KW-0157">Chromophore</keyword>
<keyword evidence="11" id="KW-1185">Reference proteome</keyword>
<evidence type="ECO:0000256" key="2">
    <source>
        <dbReference type="ARBA" id="ARBA00022494"/>
    </source>
</evidence>
<dbReference type="InterPro" id="IPR000932">
    <property type="entry name" value="PS_antenna-like"/>
</dbReference>
<dbReference type="Proteomes" id="UP000593561">
    <property type="component" value="Unassembled WGS sequence"/>
</dbReference>
<evidence type="ECO:0000313" key="10">
    <source>
        <dbReference type="EMBL" id="MBA0636164.1"/>
    </source>
</evidence>
<dbReference type="AlphaFoldDB" id="A0A7J8TDE5"/>